<proteinExistence type="inferred from homology"/>
<keyword evidence="4 10" id="KW-0812">Transmembrane</keyword>
<dbReference type="STRING" id="5762.D2V072"/>
<keyword evidence="5" id="KW-0653">Protein transport</keyword>
<dbReference type="VEuPathDB" id="AmoebaDB:NAEGRDRAFT_29881"/>
<comment type="subcellular location">
    <subcellularLocation>
        <location evidence="1">Golgi apparatus membrane</location>
        <topology evidence="1">Multi-pass membrane protein</topology>
    </subcellularLocation>
</comment>
<dbReference type="eggNOG" id="KOG4697">
    <property type="taxonomic scope" value="Eukaryota"/>
</dbReference>
<dbReference type="GO" id="GO:0034067">
    <property type="term" value="P:protein localization to Golgi apparatus"/>
    <property type="evidence" value="ECO:0007669"/>
    <property type="project" value="TreeGrafter"/>
</dbReference>
<dbReference type="GO" id="GO:0006895">
    <property type="term" value="P:Golgi to endosome transport"/>
    <property type="evidence" value="ECO:0007669"/>
    <property type="project" value="TreeGrafter"/>
</dbReference>
<evidence type="ECO:0000256" key="5">
    <source>
        <dbReference type="ARBA" id="ARBA00022927"/>
    </source>
</evidence>
<dbReference type="OMA" id="EYEMVGM"/>
<gene>
    <name evidence="11" type="ORF">NAEGRDRAFT_29881</name>
</gene>
<feature type="transmembrane region" description="Helical" evidence="10">
    <location>
        <begin position="119"/>
        <end position="140"/>
    </location>
</feature>
<evidence type="ECO:0000256" key="10">
    <source>
        <dbReference type="SAM" id="Phobius"/>
    </source>
</evidence>
<keyword evidence="8 10" id="KW-0472">Membrane</keyword>
<dbReference type="GO" id="GO:0005802">
    <property type="term" value="C:trans-Golgi network"/>
    <property type="evidence" value="ECO:0007669"/>
    <property type="project" value="TreeGrafter"/>
</dbReference>
<dbReference type="GO" id="GO:0005829">
    <property type="term" value="C:cytosol"/>
    <property type="evidence" value="ECO:0007669"/>
    <property type="project" value="GOC"/>
</dbReference>
<keyword evidence="6 10" id="KW-1133">Transmembrane helix</keyword>
<feature type="compositionally biased region" description="Polar residues" evidence="9">
    <location>
        <begin position="167"/>
        <end position="176"/>
    </location>
</feature>
<organism evidence="12">
    <name type="scientific">Naegleria gruberi</name>
    <name type="common">Amoeba</name>
    <dbReference type="NCBI Taxonomy" id="5762"/>
    <lineage>
        <taxon>Eukaryota</taxon>
        <taxon>Discoba</taxon>
        <taxon>Heterolobosea</taxon>
        <taxon>Tetramitia</taxon>
        <taxon>Eutetramitia</taxon>
        <taxon>Vahlkampfiidae</taxon>
        <taxon>Naegleria</taxon>
    </lineage>
</organism>
<evidence type="ECO:0000313" key="12">
    <source>
        <dbReference type="Proteomes" id="UP000006671"/>
    </source>
</evidence>
<dbReference type="AlphaFoldDB" id="D2V072"/>
<dbReference type="PANTHER" id="PTHR12952:SF0">
    <property type="entry name" value="PROTEIN SYS1 HOMOLOG"/>
    <property type="match status" value="1"/>
</dbReference>
<dbReference type="GeneID" id="8855284"/>
<keyword evidence="7" id="KW-0333">Golgi apparatus</keyword>
<comment type="similarity">
    <text evidence="2">Belongs to the SYS1 family.</text>
</comment>
<dbReference type="PANTHER" id="PTHR12952">
    <property type="entry name" value="SYS1"/>
    <property type="match status" value="1"/>
</dbReference>
<name>D2V072_NAEGR</name>
<dbReference type="InParanoid" id="D2V072"/>
<dbReference type="OrthoDB" id="542931at2759"/>
<accession>D2V072</accession>
<dbReference type="InterPro" id="IPR019185">
    <property type="entry name" value="Integral_membrane_SYS1-rel"/>
</dbReference>
<protein>
    <submittedName>
        <fullName evidence="11">Predicted protein</fullName>
    </submittedName>
</protein>
<dbReference type="Pfam" id="PF09801">
    <property type="entry name" value="SYS1"/>
    <property type="match status" value="1"/>
</dbReference>
<dbReference type="EMBL" id="GG738847">
    <property type="protein sequence ID" value="EFC49665.1"/>
    <property type="molecule type" value="Genomic_DNA"/>
</dbReference>
<evidence type="ECO:0000256" key="9">
    <source>
        <dbReference type="SAM" id="MobiDB-lite"/>
    </source>
</evidence>
<dbReference type="RefSeq" id="XP_002682409.1">
    <property type="nucleotide sequence ID" value="XM_002682363.1"/>
</dbReference>
<evidence type="ECO:0000256" key="6">
    <source>
        <dbReference type="ARBA" id="ARBA00022989"/>
    </source>
</evidence>
<keyword evidence="12" id="KW-1185">Reference proteome</keyword>
<evidence type="ECO:0000256" key="1">
    <source>
        <dbReference type="ARBA" id="ARBA00004653"/>
    </source>
</evidence>
<evidence type="ECO:0000256" key="7">
    <source>
        <dbReference type="ARBA" id="ARBA00023034"/>
    </source>
</evidence>
<feature type="transmembrane region" description="Helical" evidence="10">
    <location>
        <begin position="62"/>
        <end position="83"/>
    </location>
</feature>
<feature type="transmembrane region" description="Helical" evidence="10">
    <location>
        <begin position="95"/>
        <end position="113"/>
    </location>
</feature>
<dbReference type="KEGG" id="ngr:NAEGRDRAFT_29881"/>
<dbReference type="Proteomes" id="UP000006671">
    <property type="component" value="Unassembled WGS sequence"/>
</dbReference>
<reference evidence="11 12" key="1">
    <citation type="journal article" date="2010" name="Cell">
        <title>The genome of Naegleria gruberi illuminates early eukaryotic versatility.</title>
        <authorList>
            <person name="Fritz-Laylin L.K."/>
            <person name="Prochnik S.E."/>
            <person name="Ginger M.L."/>
            <person name="Dacks J.B."/>
            <person name="Carpenter M.L."/>
            <person name="Field M.C."/>
            <person name="Kuo A."/>
            <person name="Paredez A."/>
            <person name="Chapman J."/>
            <person name="Pham J."/>
            <person name="Shu S."/>
            <person name="Neupane R."/>
            <person name="Cipriano M."/>
            <person name="Mancuso J."/>
            <person name="Tu H."/>
            <person name="Salamov A."/>
            <person name="Lindquist E."/>
            <person name="Shapiro H."/>
            <person name="Lucas S."/>
            <person name="Grigoriev I.V."/>
            <person name="Cande W.Z."/>
            <person name="Fulton C."/>
            <person name="Rokhsar D.S."/>
            <person name="Dawson S.C."/>
        </authorList>
    </citation>
    <scope>NUCLEOTIDE SEQUENCE [LARGE SCALE GENOMIC DNA]</scope>
    <source>
        <strain evidence="11 12">NEG-M</strain>
    </source>
</reference>
<evidence type="ECO:0000256" key="8">
    <source>
        <dbReference type="ARBA" id="ARBA00023136"/>
    </source>
</evidence>
<evidence type="ECO:0000256" key="3">
    <source>
        <dbReference type="ARBA" id="ARBA00022448"/>
    </source>
</evidence>
<feature type="compositionally biased region" description="Low complexity" evidence="9">
    <location>
        <begin position="152"/>
        <end position="166"/>
    </location>
</feature>
<evidence type="ECO:0000256" key="4">
    <source>
        <dbReference type="ARBA" id="ARBA00022692"/>
    </source>
</evidence>
<keyword evidence="3" id="KW-0813">Transport</keyword>
<sequence>MLQVSLGRSISDAWLIILQILLIQLMNYFLLVLMCVVVDLPFGYVPTLEQIFSYKAISVFSLFGWISIGIWVLDGFVGGFLLFMIVRRSKKCMDFTITFHVIHLIFCIIYKAFPVYWEWYVFIVLHGIIMTLVGEFSCYWREQREINLPATSKLTSSSKHSSSAKLNQPTQGRRRG</sequence>
<evidence type="ECO:0000313" key="11">
    <source>
        <dbReference type="EMBL" id="EFC49665.1"/>
    </source>
</evidence>
<dbReference type="GO" id="GO:0000139">
    <property type="term" value="C:Golgi membrane"/>
    <property type="evidence" value="ECO:0007669"/>
    <property type="project" value="UniProtKB-SubCell"/>
</dbReference>
<evidence type="ECO:0000256" key="2">
    <source>
        <dbReference type="ARBA" id="ARBA00008160"/>
    </source>
</evidence>
<feature type="region of interest" description="Disordered" evidence="9">
    <location>
        <begin position="152"/>
        <end position="176"/>
    </location>
</feature>
<feature type="transmembrane region" description="Helical" evidence="10">
    <location>
        <begin position="12"/>
        <end position="42"/>
    </location>
</feature>
<dbReference type="GO" id="GO:0043001">
    <property type="term" value="P:Golgi to plasma membrane protein transport"/>
    <property type="evidence" value="ECO:0007669"/>
    <property type="project" value="TreeGrafter"/>
</dbReference>